<proteinExistence type="predicted"/>
<protein>
    <submittedName>
        <fullName evidence="1">Uncharacterized protein</fullName>
    </submittedName>
</protein>
<evidence type="ECO:0000313" key="2">
    <source>
        <dbReference type="Proteomes" id="UP000299102"/>
    </source>
</evidence>
<evidence type="ECO:0000313" key="1">
    <source>
        <dbReference type="EMBL" id="GBP14501.1"/>
    </source>
</evidence>
<gene>
    <name evidence="1" type="ORF">EVAR_7779_1</name>
</gene>
<dbReference type="AlphaFoldDB" id="A0A4C1TME7"/>
<dbReference type="EMBL" id="BGZK01000064">
    <property type="protein sequence ID" value="GBP14501.1"/>
    <property type="molecule type" value="Genomic_DNA"/>
</dbReference>
<reference evidence="1 2" key="1">
    <citation type="journal article" date="2019" name="Commun. Biol.">
        <title>The bagworm genome reveals a unique fibroin gene that provides high tensile strength.</title>
        <authorList>
            <person name="Kono N."/>
            <person name="Nakamura H."/>
            <person name="Ohtoshi R."/>
            <person name="Tomita M."/>
            <person name="Numata K."/>
            <person name="Arakawa K."/>
        </authorList>
    </citation>
    <scope>NUCLEOTIDE SEQUENCE [LARGE SCALE GENOMIC DNA]</scope>
</reference>
<accession>A0A4C1TME7</accession>
<comment type="caution">
    <text evidence="1">The sequence shown here is derived from an EMBL/GenBank/DDBJ whole genome shotgun (WGS) entry which is preliminary data.</text>
</comment>
<sequence length="141" mass="16342">MHFIMTLQFITKKQSDPTTEQPIHEYVTQTTLRSILACIYLPNYRERKKNYSSTTRTYARYLTVNIGLAWWPRTSRRLSTATSTGRPYGAHLLLALGRRSAPYMEPDRFVREIPWLCDLAEDSRVATPNEVEGKFGLCHLS</sequence>
<organism evidence="1 2">
    <name type="scientific">Eumeta variegata</name>
    <name type="common">Bagworm moth</name>
    <name type="synonym">Eumeta japonica</name>
    <dbReference type="NCBI Taxonomy" id="151549"/>
    <lineage>
        <taxon>Eukaryota</taxon>
        <taxon>Metazoa</taxon>
        <taxon>Ecdysozoa</taxon>
        <taxon>Arthropoda</taxon>
        <taxon>Hexapoda</taxon>
        <taxon>Insecta</taxon>
        <taxon>Pterygota</taxon>
        <taxon>Neoptera</taxon>
        <taxon>Endopterygota</taxon>
        <taxon>Lepidoptera</taxon>
        <taxon>Glossata</taxon>
        <taxon>Ditrysia</taxon>
        <taxon>Tineoidea</taxon>
        <taxon>Psychidae</taxon>
        <taxon>Oiketicinae</taxon>
        <taxon>Eumeta</taxon>
    </lineage>
</organism>
<dbReference type="Proteomes" id="UP000299102">
    <property type="component" value="Unassembled WGS sequence"/>
</dbReference>
<keyword evidence="2" id="KW-1185">Reference proteome</keyword>
<name>A0A4C1TME7_EUMVA</name>